<dbReference type="InterPro" id="IPR014043">
    <property type="entry name" value="Acyl_transferase_dom"/>
</dbReference>
<feature type="domain" description="Ketosynthase family 3 (KS3)" evidence="6">
    <location>
        <begin position="1"/>
        <end position="420"/>
    </location>
</feature>
<dbReference type="SUPFAM" id="SSF55048">
    <property type="entry name" value="Probable ACP-binding domain of malonyl-CoA ACP transacylase"/>
    <property type="match status" value="1"/>
</dbReference>
<dbReference type="KEGG" id="mspg:F6B93_10675"/>
<dbReference type="CDD" id="cd00833">
    <property type="entry name" value="PKS"/>
    <property type="match status" value="1"/>
</dbReference>
<feature type="domain" description="Carrier" evidence="5">
    <location>
        <begin position="894"/>
        <end position="975"/>
    </location>
</feature>
<evidence type="ECO:0000256" key="3">
    <source>
        <dbReference type="ARBA" id="ARBA00022679"/>
    </source>
</evidence>
<proteinExistence type="predicted"/>
<dbReference type="PROSITE" id="PS00606">
    <property type="entry name" value="KS3_1"/>
    <property type="match status" value="1"/>
</dbReference>
<dbReference type="PANTHER" id="PTHR43775:SF37">
    <property type="entry name" value="SI:DKEY-61P9.11"/>
    <property type="match status" value="1"/>
</dbReference>
<evidence type="ECO:0000313" key="8">
    <source>
        <dbReference type="Proteomes" id="UP000682202"/>
    </source>
</evidence>
<dbReference type="InterPro" id="IPR014031">
    <property type="entry name" value="Ketoacyl_synth_C"/>
</dbReference>
<dbReference type="Pfam" id="PF16197">
    <property type="entry name" value="KAsynt_C_assoc"/>
    <property type="match status" value="1"/>
</dbReference>
<gene>
    <name evidence="7" type="ORF">F6B93_10675</name>
</gene>
<evidence type="ECO:0000256" key="1">
    <source>
        <dbReference type="ARBA" id="ARBA00022450"/>
    </source>
</evidence>
<dbReference type="InterPro" id="IPR020841">
    <property type="entry name" value="PKS_Beta-ketoAc_synthase_dom"/>
</dbReference>
<dbReference type="InterPro" id="IPR009081">
    <property type="entry name" value="PP-bd_ACP"/>
</dbReference>
<evidence type="ECO:0000256" key="2">
    <source>
        <dbReference type="ARBA" id="ARBA00022553"/>
    </source>
</evidence>
<keyword evidence="4" id="KW-0511">Multifunctional enzyme</keyword>
<dbReference type="Pfam" id="PF02801">
    <property type="entry name" value="Ketoacyl-synt_C"/>
    <property type="match status" value="1"/>
</dbReference>
<dbReference type="InterPro" id="IPR016036">
    <property type="entry name" value="Malonyl_transacylase_ACP-bd"/>
</dbReference>
<dbReference type="SUPFAM" id="SSF47336">
    <property type="entry name" value="ACP-like"/>
    <property type="match status" value="1"/>
</dbReference>
<dbReference type="InterPro" id="IPR014030">
    <property type="entry name" value="Ketoacyl_synth_N"/>
</dbReference>
<dbReference type="SUPFAM" id="SSF53901">
    <property type="entry name" value="Thiolase-like"/>
    <property type="match status" value="1"/>
</dbReference>
<dbReference type="InterPro" id="IPR016039">
    <property type="entry name" value="Thiolase-like"/>
</dbReference>
<dbReference type="Pfam" id="PF00109">
    <property type="entry name" value="ketoacyl-synt"/>
    <property type="match status" value="1"/>
</dbReference>
<dbReference type="SUPFAM" id="SSF52151">
    <property type="entry name" value="FabD/lysophospholipase-like"/>
    <property type="match status" value="1"/>
</dbReference>
<keyword evidence="1" id="KW-0596">Phosphopantetheine</keyword>
<dbReference type="Pfam" id="PF00698">
    <property type="entry name" value="Acyl_transf_1"/>
    <property type="match status" value="1"/>
</dbReference>
<dbReference type="Gene3D" id="3.40.47.10">
    <property type="match status" value="1"/>
</dbReference>
<evidence type="ECO:0000259" key="5">
    <source>
        <dbReference type="PROSITE" id="PS50075"/>
    </source>
</evidence>
<organism evidence="7 8">
    <name type="scientific">Mycobacterium spongiae</name>
    <dbReference type="NCBI Taxonomy" id="886343"/>
    <lineage>
        <taxon>Bacteria</taxon>
        <taxon>Bacillati</taxon>
        <taxon>Actinomycetota</taxon>
        <taxon>Actinomycetes</taxon>
        <taxon>Mycobacteriales</taxon>
        <taxon>Mycobacteriaceae</taxon>
        <taxon>Mycobacterium</taxon>
    </lineage>
</organism>
<dbReference type="Gene3D" id="3.40.366.10">
    <property type="entry name" value="Malonyl-Coenzyme A Acyl Carrier Protein, domain 2"/>
    <property type="match status" value="1"/>
</dbReference>
<name>A0A975PX68_9MYCO</name>
<evidence type="ECO:0000313" key="7">
    <source>
        <dbReference type="EMBL" id="QUR67499.1"/>
    </source>
</evidence>
<dbReference type="InterPro" id="IPR001227">
    <property type="entry name" value="Ac_transferase_dom_sf"/>
</dbReference>
<dbReference type="Gene3D" id="3.30.70.3290">
    <property type="match status" value="1"/>
</dbReference>
<keyword evidence="3" id="KW-0808">Transferase</keyword>
<dbReference type="PROSITE" id="PS00012">
    <property type="entry name" value="PHOSPHOPANTETHEINE"/>
    <property type="match status" value="1"/>
</dbReference>
<dbReference type="AlphaFoldDB" id="A0A975PX68"/>
<reference evidence="7" key="1">
    <citation type="submission" date="2019-12" db="EMBL/GenBank/DDBJ databases">
        <title>Mycobacterium spongiae sp. nov.</title>
        <authorList>
            <person name="Stinear T."/>
        </authorList>
    </citation>
    <scope>NUCLEOTIDE SEQUENCE</scope>
    <source>
        <strain evidence="7">FSD4b-SM</strain>
    </source>
</reference>
<dbReference type="Proteomes" id="UP000682202">
    <property type="component" value="Chromosome"/>
</dbReference>
<keyword evidence="8" id="KW-1185">Reference proteome</keyword>
<evidence type="ECO:0000256" key="4">
    <source>
        <dbReference type="ARBA" id="ARBA00023268"/>
    </source>
</evidence>
<keyword evidence="2" id="KW-0597">Phosphoprotein</keyword>
<sequence length="986" mass="104520">MIPVAVTGIDCRFPGAPDRDAFWRLLMDGVVTDTEVPKQRWDIDAYYSAGGGPGTTNTRRAHFIDNADAFDNSFFGIAPVEAAALDPQQRMLLESSWRAIEDAGIDPRSLAGTQTGVFVGIMSSEWSNLQIFDLPGLTSVRGTGTGYFMTANRISYHLGLRGPSVAIDSACSSSLTAVHQACAALRSGEADTAIAAGTNLIMTPALSIFYTQAGLSAPDGRCKPFGRRADGIGRGEGVGTVVLRRLDDALAAGQPIYAVVKSSVANHDGRSNGITAPSRRSQVDLMRRALSLAEIAAEQLSFVEAHGTGTVLGDRIEANALGDVHKTRSGQPCLLGSVKGNIGHTEGSAGIAAFIKTCLALHHRVLPPTVFGDAADPGLRLEENGLQLADDRRELRATGALGAVSSFGLGGSNAHAIVQSAPAATPCRLGRNGVLTISAPSPQALRHNATSIASALRTLDPAQVRSWCRSTNVVKRSHPHRLVVEGTRDTLADGLRQFASGARGDLTSSVPSHKQPAGVGLLFTGQASHYPGMTRRLYATHAIYRKNLDTVAATVEQHLHSDPRAAIFGDDGRLEHTSVAQPALFAVSYALGKTLQESGIRPLFGIGHSLGEVTAACLAGALTVDTAAKVVVARGRLMGSLPRDGAMIAVDLTVEEAEALVAAEPRCSIAAVNGPRSQTISGTTEAVARAETMIRRRGGKVVNLAVSHAFHSPLMEPVVAALRHELAGLTPGPAEFPLFSTVLGREVTGDELTADYWAHHVGAPVRFADAVQAAVRSTSPDYIAEAGPKTALLTLARQCEVPARTRALALCRGPESDGTELLSVAATLMRDGYSPDLSTLYGGEAGPLHRLPPYVFDSSNRYWSDGQVASDRRVVPIAPAQLNTAAARHEPTEYARRGIADGIMSLIAEVGGYQLDTLTRSQRLADDLGYDSLLQLRLLDRLRQQYPQLRHVTVDELLPRIHNVGDLVDFAVQRLEHNGKHNGMSA</sequence>
<dbReference type="PROSITE" id="PS50075">
    <property type="entry name" value="CARRIER"/>
    <property type="match status" value="1"/>
</dbReference>
<dbReference type="EMBL" id="CP046600">
    <property type="protein sequence ID" value="QUR67499.1"/>
    <property type="molecule type" value="Genomic_DNA"/>
</dbReference>
<dbReference type="InterPro" id="IPR006162">
    <property type="entry name" value="Ppantetheine_attach_site"/>
</dbReference>
<dbReference type="InterPro" id="IPR036736">
    <property type="entry name" value="ACP-like_sf"/>
</dbReference>
<keyword evidence="7" id="KW-0012">Acyltransferase</keyword>
<dbReference type="InterPro" id="IPR050091">
    <property type="entry name" value="PKS_NRPS_Biosynth_Enz"/>
</dbReference>
<protein>
    <submittedName>
        <fullName evidence="7">Acyltransferase domain-containing protein</fullName>
    </submittedName>
</protein>
<dbReference type="GO" id="GO:0004315">
    <property type="term" value="F:3-oxoacyl-[acyl-carrier-protein] synthase activity"/>
    <property type="evidence" value="ECO:0007669"/>
    <property type="project" value="InterPro"/>
</dbReference>
<dbReference type="PROSITE" id="PS52004">
    <property type="entry name" value="KS3_2"/>
    <property type="match status" value="1"/>
</dbReference>
<dbReference type="InterPro" id="IPR016035">
    <property type="entry name" value="Acyl_Trfase/lysoPLipase"/>
</dbReference>
<dbReference type="SMART" id="SM00825">
    <property type="entry name" value="PKS_KS"/>
    <property type="match status" value="1"/>
</dbReference>
<dbReference type="InterPro" id="IPR032821">
    <property type="entry name" value="PKS_assoc"/>
</dbReference>
<evidence type="ECO:0000259" key="6">
    <source>
        <dbReference type="PROSITE" id="PS52004"/>
    </source>
</evidence>
<dbReference type="GO" id="GO:0004312">
    <property type="term" value="F:fatty acid synthase activity"/>
    <property type="evidence" value="ECO:0007669"/>
    <property type="project" value="TreeGrafter"/>
</dbReference>
<dbReference type="SMART" id="SM00827">
    <property type="entry name" value="PKS_AT"/>
    <property type="match status" value="1"/>
</dbReference>
<dbReference type="GO" id="GO:0006633">
    <property type="term" value="P:fatty acid biosynthetic process"/>
    <property type="evidence" value="ECO:0007669"/>
    <property type="project" value="InterPro"/>
</dbReference>
<dbReference type="PANTHER" id="PTHR43775">
    <property type="entry name" value="FATTY ACID SYNTHASE"/>
    <property type="match status" value="1"/>
</dbReference>
<dbReference type="Gene3D" id="1.10.1200.10">
    <property type="entry name" value="ACP-like"/>
    <property type="match status" value="1"/>
</dbReference>
<dbReference type="InterPro" id="IPR018201">
    <property type="entry name" value="Ketoacyl_synth_AS"/>
</dbReference>
<accession>A0A975PX68</accession>